<sequence length="314" mass="33280">MARDTATALAEFPSEVGAALSFPLPLWERGRVRGSHELRSRLGLPLSPTLPRKGGGSPATTVVATSKVSTPLRLPPPLRGRVGRGVSRERGTMTVGEMVPHHVAASRATSRGIRFRLACEQAAPLSPTLPRKGGGSPATARVALHVATSEVGAALSFPLPLWERGRVRGSHEPRSRLGPPLTPTLSHRKSGLPDLRKSTMRNRGRPWLRGRGSPATARVALHVATSEVSTPLRLPPPLRGRVGRGVSRERGTMTVGETVPHHFAASRATSRRIGFQLAAEQAAPLSPTLPRKGGGSPATARVALHDARAERASC</sequence>
<gene>
    <name evidence="2" type="ORF">CI1B_16050</name>
</gene>
<dbReference type="AlphaFoldDB" id="A0A508SVH9"/>
<dbReference type="EMBL" id="CAADFC020000004">
    <property type="protein sequence ID" value="VIO66483.1"/>
    <property type="molecule type" value="Genomic_DNA"/>
</dbReference>
<dbReference type="Proteomes" id="UP000328092">
    <property type="component" value="Unassembled WGS sequence"/>
</dbReference>
<evidence type="ECO:0000256" key="1">
    <source>
        <dbReference type="SAM" id="MobiDB-lite"/>
    </source>
</evidence>
<feature type="compositionally biased region" description="Basic residues" evidence="1">
    <location>
        <begin position="198"/>
        <end position="208"/>
    </location>
</feature>
<evidence type="ECO:0000313" key="3">
    <source>
        <dbReference type="Proteomes" id="UP000328092"/>
    </source>
</evidence>
<keyword evidence="3" id="KW-1185">Reference proteome</keyword>
<comment type="caution">
    <text evidence="2">The sequence shown here is derived from an EMBL/GenBank/DDBJ whole genome shotgun (WGS) entry which is preliminary data.</text>
</comment>
<organism evidence="2 3">
    <name type="scientific">Bradyrhizobium ivorense</name>
    <dbReference type="NCBI Taxonomy" id="2511166"/>
    <lineage>
        <taxon>Bacteria</taxon>
        <taxon>Pseudomonadati</taxon>
        <taxon>Pseudomonadota</taxon>
        <taxon>Alphaproteobacteria</taxon>
        <taxon>Hyphomicrobiales</taxon>
        <taxon>Nitrobacteraceae</taxon>
        <taxon>Bradyrhizobium</taxon>
    </lineage>
</organism>
<name>A0A508SVH9_9BRAD</name>
<reference evidence="2" key="1">
    <citation type="submission" date="2019-02" db="EMBL/GenBank/DDBJ databases">
        <authorList>
            <person name="Pothier F.J."/>
        </authorList>
    </citation>
    <scope>NUCLEOTIDE SEQUENCE</scope>
    <source>
        <strain evidence="2">CI-1B</strain>
    </source>
</reference>
<accession>A0A508SVH9</accession>
<proteinExistence type="predicted"/>
<evidence type="ECO:0000313" key="2">
    <source>
        <dbReference type="EMBL" id="VIO66483.1"/>
    </source>
</evidence>
<protein>
    <submittedName>
        <fullName evidence="2">Uncharacterized protein</fullName>
    </submittedName>
</protein>
<feature type="region of interest" description="Disordered" evidence="1">
    <location>
        <begin position="169"/>
        <end position="213"/>
    </location>
</feature>